<dbReference type="AlphaFoldDB" id="A0A0K0FPN1"/>
<reference evidence="2" key="2">
    <citation type="submission" date="2015-08" db="UniProtKB">
        <authorList>
            <consortium name="WormBaseParasite"/>
        </authorList>
    </citation>
    <scope>IDENTIFICATION</scope>
</reference>
<accession>A0A0K0FPN1</accession>
<proteinExistence type="predicted"/>
<protein>
    <submittedName>
        <fullName evidence="2">Uncharacterized protein</fullName>
    </submittedName>
</protein>
<sequence length="393" mass="44591">MNSNISDMLETFSSTSKEPKSKDLHWEGIKVAYKFYSKFGLFANWNLQSLHLDKVNAAIIDEISKQPLISKITSLKSLELSGTFNEILHNYLEYSKNLKLGEGAVYYALGRFSDLIPQQCASMSPKTYDVESWFNFANKIDSEFNISKNEISTTVESFSNPLKSSTPKQSLSHYGSNYNKTFELSKTQEDEKHCNDISTNVSLSLTTKNSESVSTCSLYTPSNASNRISTVNKSNHKIYEKKDFNVTFKNVGKDEELLKNFLESNKYNAYISVSFFIKKDIYQYVFHLGFSNDSVNEKKSTRTSTLQTAALIFLKKISSQIARNSIASFIIIMNDNKFFDVLKKFPHDLAGLSSSAKTNYEACLENMKGKVCLLLLVDRSNKIPIIEELSFIK</sequence>
<evidence type="ECO:0000313" key="2">
    <source>
        <dbReference type="WBParaSite" id="SVE_1117500.1"/>
    </source>
</evidence>
<organism evidence="1 2">
    <name type="scientific">Strongyloides venezuelensis</name>
    <name type="common">Threadworm</name>
    <dbReference type="NCBI Taxonomy" id="75913"/>
    <lineage>
        <taxon>Eukaryota</taxon>
        <taxon>Metazoa</taxon>
        <taxon>Ecdysozoa</taxon>
        <taxon>Nematoda</taxon>
        <taxon>Chromadorea</taxon>
        <taxon>Rhabditida</taxon>
        <taxon>Tylenchina</taxon>
        <taxon>Panagrolaimomorpha</taxon>
        <taxon>Strongyloidoidea</taxon>
        <taxon>Strongyloididae</taxon>
        <taxon>Strongyloides</taxon>
    </lineage>
</organism>
<name>A0A0K0FPN1_STRVS</name>
<evidence type="ECO:0000313" key="1">
    <source>
        <dbReference type="Proteomes" id="UP000035680"/>
    </source>
</evidence>
<dbReference type="Proteomes" id="UP000035680">
    <property type="component" value="Unassembled WGS sequence"/>
</dbReference>
<keyword evidence="1" id="KW-1185">Reference proteome</keyword>
<dbReference type="WBParaSite" id="SVE_1117500.1">
    <property type="protein sequence ID" value="SVE_1117500.1"/>
    <property type="gene ID" value="SVE_1117500"/>
</dbReference>
<reference evidence="1" key="1">
    <citation type="submission" date="2014-07" db="EMBL/GenBank/DDBJ databases">
        <authorList>
            <person name="Martin A.A"/>
            <person name="De Silva N."/>
        </authorList>
    </citation>
    <scope>NUCLEOTIDE SEQUENCE</scope>
</reference>